<evidence type="ECO:0000256" key="1">
    <source>
        <dbReference type="SAM" id="SignalP"/>
    </source>
</evidence>
<dbReference type="KEGG" id="ptv:AA957_08955"/>
<protein>
    <recommendedName>
        <fullName evidence="4">DUF1120 domain-containing protein</fullName>
    </recommendedName>
</protein>
<dbReference type="Proteomes" id="UP000036608">
    <property type="component" value="Chromosome"/>
</dbReference>
<organism evidence="2 3">
    <name type="scientific">Pseudomonas trivialis</name>
    <dbReference type="NCBI Taxonomy" id="200450"/>
    <lineage>
        <taxon>Bacteria</taxon>
        <taxon>Pseudomonadati</taxon>
        <taxon>Pseudomonadota</taxon>
        <taxon>Gammaproteobacteria</taxon>
        <taxon>Pseudomonadales</taxon>
        <taxon>Pseudomonadaceae</taxon>
        <taxon>Pseudomonas</taxon>
    </lineage>
</organism>
<accession>A0A0H5A5B9</accession>
<name>A0A0H5A5B9_9PSED</name>
<gene>
    <name evidence="2" type="ORF">AA957_08955</name>
</gene>
<dbReference type="EMBL" id="CP011507">
    <property type="protein sequence ID" value="AKS06229.1"/>
    <property type="molecule type" value="Genomic_DNA"/>
</dbReference>
<dbReference type="RefSeq" id="WP_049709875.1">
    <property type="nucleotide sequence ID" value="NZ_CP011507.1"/>
</dbReference>
<keyword evidence="1" id="KW-0732">Signal</keyword>
<reference evidence="2 3" key="1">
    <citation type="journal article" date="2015" name="Genome Announc.">
        <title>Complete Genome Sequence of the Rhizobacterium Pseudomonas trivialis Strain IHBB745 with Multiple Plant Growth-Promoting Activities and Tolerance to Desiccation and Alkalinity.</title>
        <authorList>
            <person name="Gulati A."/>
            <person name="Swarnkar M.K."/>
            <person name="Vyas P."/>
            <person name="Rahi P."/>
            <person name="Thakur R."/>
            <person name="Thakur N."/>
            <person name="Singh A.K."/>
        </authorList>
    </citation>
    <scope>NUCLEOTIDE SEQUENCE [LARGE SCALE GENOMIC DNA]</scope>
    <source>
        <strain evidence="3">745</strain>
    </source>
</reference>
<dbReference type="OrthoDB" id="6602106at2"/>
<reference evidence="3" key="2">
    <citation type="submission" date="2015-05" db="EMBL/GenBank/DDBJ databases">
        <authorList>
            <person name="Swarnkar M.K."/>
            <person name="Vyas P."/>
            <person name="Rahi P."/>
            <person name="Thakur R."/>
            <person name="Thakur N."/>
            <person name="Singh A.K."/>
            <person name="Gulati A."/>
        </authorList>
    </citation>
    <scope>NUCLEOTIDE SEQUENCE [LARGE SCALE GENOMIC DNA]</scope>
    <source>
        <strain evidence="3">745</strain>
    </source>
</reference>
<evidence type="ECO:0000313" key="3">
    <source>
        <dbReference type="Proteomes" id="UP000036608"/>
    </source>
</evidence>
<dbReference type="PATRIC" id="fig|200450.3.peg.1858"/>
<dbReference type="InterPro" id="IPR010546">
    <property type="entry name" value="DUF1120"/>
</dbReference>
<feature type="chain" id="PRO_5005214980" description="DUF1120 domain-containing protein" evidence="1">
    <location>
        <begin position="22"/>
        <end position="205"/>
    </location>
</feature>
<evidence type="ECO:0000313" key="2">
    <source>
        <dbReference type="EMBL" id="AKS06229.1"/>
    </source>
</evidence>
<proteinExistence type="predicted"/>
<dbReference type="Pfam" id="PF06551">
    <property type="entry name" value="DUF1120"/>
    <property type="match status" value="1"/>
</dbReference>
<feature type="signal peptide" evidence="1">
    <location>
        <begin position="1"/>
        <end position="21"/>
    </location>
</feature>
<dbReference type="AlphaFoldDB" id="A0A0H5A5B9"/>
<evidence type="ECO:0008006" key="4">
    <source>
        <dbReference type="Google" id="ProtNLM"/>
    </source>
</evidence>
<sequence>MSNIRNLLAAALLASAGNAVAASSVDLSVKGTITPSACTPSFSSGGNFDLGKLAAKDLNVDTVTRINTNMQIRVTCAASTFFAFEGHDNRQGSVPDSHEGNFGLGIINGDEKPGSFYATLTSAVADGVPARFILSIDGGESWWPSGELTVGVTNAVANNTSLTPMPVQVLTGEMELKVIIAPSKNLTLTEEVPLDGSATVTVKYL</sequence>